<dbReference type="Proteomes" id="UP001240697">
    <property type="component" value="Chromosome"/>
</dbReference>
<proteinExistence type="predicted"/>
<organism evidence="1 2">
    <name type="scientific">Comamonas resistens</name>
    <dbReference type="NCBI Taxonomy" id="3046670"/>
    <lineage>
        <taxon>Bacteria</taxon>
        <taxon>Pseudomonadati</taxon>
        <taxon>Pseudomonadota</taxon>
        <taxon>Betaproteobacteria</taxon>
        <taxon>Burkholderiales</taxon>
        <taxon>Comamonadaceae</taxon>
        <taxon>Comamonas</taxon>
    </lineage>
</organism>
<protein>
    <submittedName>
        <fullName evidence="1">Uncharacterized protein</fullName>
    </submittedName>
</protein>
<dbReference type="RefSeq" id="WP_283488172.1">
    <property type="nucleotide sequence ID" value="NZ_CP125947.1"/>
</dbReference>
<accession>A0ABY8SWK6</accession>
<keyword evidence="2" id="KW-1185">Reference proteome</keyword>
<evidence type="ECO:0000313" key="2">
    <source>
        <dbReference type="Proteomes" id="UP001240697"/>
    </source>
</evidence>
<evidence type="ECO:0000313" key="1">
    <source>
        <dbReference type="EMBL" id="WHS67125.1"/>
    </source>
</evidence>
<dbReference type="EMBL" id="CP125947">
    <property type="protein sequence ID" value="WHS67125.1"/>
    <property type="molecule type" value="Genomic_DNA"/>
</dbReference>
<gene>
    <name evidence="1" type="ORF">QMY55_08415</name>
</gene>
<sequence>MELASVINVRLVDCPSDMDLAIKEKAEGRFTKELLKSFLSEEDLRQAYKLFTDASEGGLISKAEEKIAMAWSKAFEKARQAGFRDIASEEAYFDVRMH</sequence>
<name>A0ABY8SWK6_9BURK</name>
<reference evidence="1 2" key="1">
    <citation type="submission" date="2023-05" db="EMBL/GenBank/DDBJ databases">
        <authorList>
            <person name="Yin Y."/>
            <person name="Lu Z."/>
        </authorList>
    </citation>
    <scope>NUCLEOTIDE SEQUENCE [LARGE SCALE GENOMIC DNA]</scope>
    <source>
        <strain evidence="1 2">ZM22</strain>
    </source>
</reference>